<dbReference type="InterPro" id="IPR013057">
    <property type="entry name" value="AA_transpt_TM"/>
</dbReference>
<evidence type="ECO:0000256" key="3">
    <source>
        <dbReference type="ARBA" id="ARBA00022989"/>
    </source>
</evidence>
<name>A0AAD6BJ52_9TELE</name>
<dbReference type="PANTHER" id="PTHR22950">
    <property type="entry name" value="AMINO ACID TRANSPORTER"/>
    <property type="match status" value="1"/>
</dbReference>
<reference evidence="7" key="1">
    <citation type="submission" date="2022-11" db="EMBL/GenBank/DDBJ databases">
        <title>Chromosome-level genome of Pogonophryne albipinna.</title>
        <authorList>
            <person name="Jo E."/>
        </authorList>
    </citation>
    <scope>NUCLEOTIDE SEQUENCE</scope>
    <source>
        <strain evidence="7">SGF0006</strain>
        <tissue evidence="7">Muscle</tissue>
    </source>
</reference>
<evidence type="ECO:0000313" key="7">
    <source>
        <dbReference type="EMBL" id="KAJ4945760.1"/>
    </source>
</evidence>
<organism evidence="7 8">
    <name type="scientific">Pogonophryne albipinna</name>
    <dbReference type="NCBI Taxonomy" id="1090488"/>
    <lineage>
        <taxon>Eukaryota</taxon>
        <taxon>Metazoa</taxon>
        <taxon>Chordata</taxon>
        <taxon>Craniata</taxon>
        <taxon>Vertebrata</taxon>
        <taxon>Euteleostomi</taxon>
        <taxon>Actinopterygii</taxon>
        <taxon>Neopterygii</taxon>
        <taxon>Teleostei</taxon>
        <taxon>Neoteleostei</taxon>
        <taxon>Acanthomorphata</taxon>
        <taxon>Eupercaria</taxon>
        <taxon>Perciformes</taxon>
        <taxon>Notothenioidei</taxon>
        <taxon>Pogonophryne</taxon>
    </lineage>
</organism>
<dbReference type="PANTHER" id="PTHR22950:SF188">
    <property type="entry name" value="PROTON-COUPLED AMINO ACID TRANSPORTER 1"/>
    <property type="match status" value="1"/>
</dbReference>
<evidence type="ECO:0000259" key="6">
    <source>
        <dbReference type="Pfam" id="PF01490"/>
    </source>
</evidence>
<feature type="domain" description="Amino acid transporter transmembrane" evidence="6">
    <location>
        <begin position="21"/>
        <end position="145"/>
    </location>
</feature>
<proteinExistence type="predicted"/>
<feature type="transmembrane region" description="Helical" evidence="5">
    <location>
        <begin position="26"/>
        <end position="53"/>
    </location>
</feature>
<sequence length="166" mass="18514">MPSYHWLLHNVQYLVSSIRTYQGVKLLYSFGIFITFALQFYVPAEILIPPVLARVSVRWERPVDMLLRTVLVLFTCALAILIPELDLVISLVGSVSSSFLALIFPPILQILTFHTEGLSPLVTIKNAAISLIGLIGFITGTYIAIEKIIERNGLKSTEAFSSFMVQ</sequence>
<dbReference type="Pfam" id="PF01490">
    <property type="entry name" value="Aa_trans"/>
    <property type="match status" value="1"/>
</dbReference>
<keyword evidence="2 5" id="KW-0812">Transmembrane</keyword>
<evidence type="ECO:0000256" key="1">
    <source>
        <dbReference type="ARBA" id="ARBA00004141"/>
    </source>
</evidence>
<gene>
    <name evidence="7" type="ORF">JOQ06_023438</name>
</gene>
<dbReference type="AlphaFoldDB" id="A0AAD6BJ52"/>
<evidence type="ECO:0000256" key="2">
    <source>
        <dbReference type="ARBA" id="ARBA00022692"/>
    </source>
</evidence>
<dbReference type="GO" id="GO:0015180">
    <property type="term" value="F:L-alanine transmembrane transporter activity"/>
    <property type="evidence" value="ECO:0007669"/>
    <property type="project" value="TreeGrafter"/>
</dbReference>
<feature type="transmembrane region" description="Helical" evidence="5">
    <location>
        <begin position="87"/>
        <end position="107"/>
    </location>
</feature>
<keyword evidence="8" id="KW-1185">Reference proteome</keyword>
<protein>
    <recommendedName>
        <fullName evidence="6">Amino acid transporter transmembrane domain-containing protein</fullName>
    </recommendedName>
</protein>
<feature type="transmembrane region" description="Helical" evidence="5">
    <location>
        <begin position="127"/>
        <end position="145"/>
    </location>
</feature>
<keyword evidence="3 5" id="KW-1133">Transmembrane helix</keyword>
<accession>A0AAD6BJ52</accession>
<evidence type="ECO:0000256" key="5">
    <source>
        <dbReference type="SAM" id="Phobius"/>
    </source>
</evidence>
<feature type="transmembrane region" description="Helical" evidence="5">
    <location>
        <begin position="65"/>
        <end position="82"/>
    </location>
</feature>
<evidence type="ECO:0000313" key="8">
    <source>
        <dbReference type="Proteomes" id="UP001219934"/>
    </source>
</evidence>
<dbReference type="Proteomes" id="UP001219934">
    <property type="component" value="Unassembled WGS sequence"/>
</dbReference>
<dbReference type="GO" id="GO:0005280">
    <property type="term" value="F:amino acid:proton symporter activity"/>
    <property type="evidence" value="ECO:0007669"/>
    <property type="project" value="TreeGrafter"/>
</dbReference>
<dbReference type="GO" id="GO:0015187">
    <property type="term" value="F:glycine transmembrane transporter activity"/>
    <property type="evidence" value="ECO:0007669"/>
    <property type="project" value="TreeGrafter"/>
</dbReference>
<dbReference type="EMBL" id="JAPTMU010000003">
    <property type="protein sequence ID" value="KAJ4945760.1"/>
    <property type="molecule type" value="Genomic_DNA"/>
</dbReference>
<dbReference type="GO" id="GO:0005774">
    <property type="term" value="C:vacuolar membrane"/>
    <property type="evidence" value="ECO:0007669"/>
    <property type="project" value="TreeGrafter"/>
</dbReference>
<evidence type="ECO:0000256" key="4">
    <source>
        <dbReference type="ARBA" id="ARBA00023136"/>
    </source>
</evidence>
<comment type="subcellular location">
    <subcellularLocation>
        <location evidence="1">Membrane</location>
        <topology evidence="1">Multi-pass membrane protein</topology>
    </subcellularLocation>
</comment>
<dbReference type="GO" id="GO:0015193">
    <property type="term" value="F:L-proline transmembrane transporter activity"/>
    <property type="evidence" value="ECO:0007669"/>
    <property type="project" value="TreeGrafter"/>
</dbReference>
<comment type="caution">
    <text evidence="7">The sequence shown here is derived from an EMBL/GenBank/DDBJ whole genome shotgun (WGS) entry which is preliminary data.</text>
</comment>
<keyword evidence="4 5" id="KW-0472">Membrane</keyword>